<gene>
    <name evidence="13" type="ORF">EJA03_06450</name>
</gene>
<evidence type="ECO:0000256" key="8">
    <source>
        <dbReference type="ARBA" id="ARBA00031282"/>
    </source>
</evidence>
<dbReference type="Proteomes" id="UP000269041">
    <property type="component" value="Unassembled WGS sequence"/>
</dbReference>
<dbReference type="InterPro" id="IPR027443">
    <property type="entry name" value="IPNS-like_sf"/>
</dbReference>
<comment type="catalytic activity">
    <reaction evidence="9">
        <text>2-oxoglutarate + O2 + 2 H(+) = ethene + 3 CO2 + H2O</text>
        <dbReference type="Rhea" id="RHEA:31523"/>
        <dbReference type="ChEBI" id="CHEBI:15377"/>
        <dbReference type="ChEBI" id="CHEBI:15378"/>
        <dbReference type="ChEBI" id="CHEBI:15379"/>
        <dbReference type="ChEBI" id="CHEBI:16526"/>
        <dbReference type="ChEBI" id="CHEBI:16810"/>
        <dbReference type="ChEBI" id="CHEBI:18153"/>
        <dbReference type="EC" id="1.13.12.19"/>
    </reaction>
</comment>
<dbReference type="RefSeq" id="WP_125320420.1">
    <property type="nucleotide sequence ID" value="NZ_AP024889.1"/>
</dbReference>
<evidence type="ECO:0000256" key="5">
    <source>
        <dbReference type="ARBA" id="ARBA00019045"/>
    </source>
</evidence>
<evidence type="ECO:0000259" key="12">
    <source>
        <dbReference type="PROSITE" id="PS51471"/>
    </source>
</evidence>
<evidence type="ECO:0000313" key="14">
    <source>
        <dbReference type="Proteomes" id="UP000269041"/>
    </source>
</evidence>
<name>A0A427U5K1_9VIBR</name>
<evidence type="ECO:0000256" key="7">
    <source>
        <dbReference type="ARBA" id="ARBA00031011"/>
    </source>
</evidence>
<dbReference type="PANTHER" id="PTHR47990">
    <property type="entry name" value="2-OXOGLUTARATE (2OG) AND FE(II)-DEPENDENT OXYGENASE SUPERFAMILY PROTEIN-RELATED"/>
    <property type="match status" value="1"/>
</dbReference>
<evidence type="ECO:0000256" key="2">
    <source>
        <dbReference type="ARBA" id="ARBA00004767"/>
    </source>
</evidence>
<evidence type="ECO:0000256" key="9">
    <source>
        <dbReference type="ARBA" id="ARBA00047725"/>
    </source>
</evidence>
<keyword evidence="11" id="KW-0408">Iron</keyword>
<dbReference type="Pfam" id="PF03171">
    <property type="entry name" value="2OG-FeII_Oxy"/>
    <property type="match status" value="1"/>
</dbReference>
<dbReference type="EC" id="1.13.12.19" evidence="4"/>
<keyword evidence="14" id="KW-1185">Reference proteome</keyword>
<evidence type="ECO:0000256" key="10">
    <source>
        <dbReference type="ARBA" id="ARBA00049359"/>
    </source>
</evidence>
<sequence>MKIISIGSNNPTAPQEFAQALHQSGFVVLTDTGIEQVEIEGLYSNWLNFFYQAEESKQEFLYDKETVAGFIPRTVSETAKGFTKKDLKEIFHYYEDKACPPDQQKRSDEIRHRLLNLSAKLLGWLNNHLPSEIKDELDEPLDSMAKDSPKTLFRMNYYPPMDNFSATAKSGAQRAESHADINLITLLPNVSSSGLEAKTRDGTWTTVPYIPNSIVINAGDMLAMRTKDFYPSFYHRVIQPSNSTEERISLAFCVHPKDECKLSDQYTADSFLQQRYKELKVK</sequence>
<dbReference type="InterPro" id="IPR050231">
    <property type="entry name" value="Iron_ascorbate_oxido_reductase"/>
</dbReference>
<dbReference type="AlphaFoldDB" id="A0A427U5K1"/>
<keyword evidence="6" id="KW-0266">Ethylene biosynthesis</keyword>
<dbReference type="GO" id="GO:0046872">
    <property type="term" value="F:metal ion binding"/>
    <property type="evidence" value="ECO:0007669"/>
    <property type="project" value="UniProtKB-KW"/>
</dbReference>
<comment type="catalytic activity">
    <reaction evidence="10">
        <text>L-arginine + 2-oxoglutarate + O2 = guanidine + L-glutamate 5-semialdehyde + succinate + CO2</text>
        <dbReference type="Rhea" id="RHEA:31535"/>
        <dbReference type="ChEBI" id="CHEBI:15379"/>
        <dbReference type="ChEBI" id="CHEBI:16526"/>
        <dbReference type="ChEBI" id="CHEBI:16810"/>
        <dbReference type="ChEBI" id="CHEBI:30031"/>
        <dbReference type="ChEBI" id="CHEBI:30087"/>
        <dbReference type="ChEBI" id="CHEBI:32682"/>
        <dbReference type="ChEBI" id="CHEBI:58066"/>
        <dbReference type="EC" id="1.14.20.7"/>
    </reaction>
</comment>
<protein>
    <recommendedName>
        <fullName evidence="5">2-oxoglutarate-dependent ethylene/succinate-forming enzyme</fullName>
        <ecNumber evidence="4">1.13.12.19</ecNumber>
        <ecNumber evidence="3">1.14.20.7</ecNumber>
    </recommendedName>
    <alternativeName>
        <fullName evidence="7">2-oxoglutarate dioxygenase (ethylene-forming)</fullName>
    </alternativeName>
    <alternativeName>
        <fullName evidence="8">2-oxoglutarate/L-arginine monooxygenase/decarboxylase (succinate-forming)</fullName>
    </alternativeName>
</protein>
<comment type="similarity">
    <text evidence="11">Belongs to the iron/ascorbate-dependent oxidoreductase family.</text>
</comment>
<evidence type="ECO:0000256" key="6">
    <source>
        <dbReference type="ARBA" id="ARBA00022666"/>
    </source>
</evidence>
<accession>A0A427U5K1</accession>
<dbReference type="Pfam" id="PF14226">
    <property type="entry name" value="DIOX_N"/>
    <property type="match status" value="1"/>
</dbReference>
<dbReference type="EC" id="1.14.20.7" evidence="3"/>
<proteinExistence type="inferred from homology"/>
<keyword evidence="11" id="KW-0479">Metal-binding</keyword>
<evidence type="ECO:0000313" key="13">
    <source>
        <dbReference type="EMBL" id="RSD31910.1"/>
    </source>
</evidence>
<evidence type="ECO:0000256" key="11">
    <source>
        <dbReference type="RuleBase" id="RU003682"/>
    </source>
</evidence>
<dbReference type="InterPro" id="IPR044861">
    <property type="entry name" value="IPNS-like_FE2OG_OXY"/>
</dbReference>
<comment type="caution">
    <text evidence="13">The sequence shown here is derived from an EMBL/GenBank/DDBJ whole genome shotgun (WGS) entry which is preliminary data.</text>
</comment>
<dbReference type="OrthoDB" id="21825at2"/>
<dbReference type="GO" id="GO:0009693">
    <property type="term" value="P:ethylene biosynthetic process"/>
    <property type="evidence" value="ECO:0007669"/>
    <property type="project" value="UniProtKB-KW"/>
</dbReference>
<evidence type="ECO:0000256" key="1">
    <source>
        <dbReference type="ARBA" id="ARBA00001954"/>
    </source>
</evidence>
<keyword evidence="11" id="KW-0560">Oxidoreductase</keyword>
<dbReference type="Gene3D" id="2.60.120.330">
    <property type="entry name" value="B-lactam Antibiotic, Isopenicillin N Synthase, Chain"/>
    <property type="match status" value="1"/>
</dbReference>
<organism evidence="13 14">
    <name type="scientific">Vibrio pectenicida</name>
    <dbReference type="NCBI Taxonomy" id="62763"/>
    <lineage>
        <taxon>Bacteria</taxon>
        <taxon>Pseudomonadati</taxon>
        <taxon>Pseudomonadota</taxon>
        <taxon>Gammaproteobacteria</taxon>
        <taxon>Vibrionales</taxon>
        <taxon>Vibrionaceae</taxon>
        <taxon>Vibrio</taxon>
    </lineage>
</organism>
<reference evidence="13 14" key="1">
    <citation type="submission" date="2018-12" db="EMBL/GenBank/DDBJ databases">
        <title>Genomic taxonomy of the Vibrionaceae family.</title>
        <authorList>
            <person name="Gomez-Gil B."/>
            <person name="Enciso-Ibarra K."/>
        </authorList>
    </citation>
    <scope>NUCLEOTIDE SEQUENCE [LARGE SCALE GENOMIC DNA]</scope>
    <source>
        <strain evidence="13 14">CAIM 594</strain>
    </source>
</reference>
<evidence type="ECO:0000256" key="3">
    <source>
        <dbReference type="ARBA" id="ARBA00012293"/>
    </source>
</evidence>
<dbReference type="InterPro" id="IPR005123">
    <property type="entry name" value="Oxoglu/Fe-dep_dioxygenase_dom"/>
</dbReference>
<comment type="pathway">
    <text evidence="2">Alkene biosynthesis; ethylene biosynthesis via 2-oxoglutarate.</text>
</comment>
<dbReference type="EMBL" id="RSFA01000020">
    <property type="protein sequence ID" value="RSD31910.1"/>
    <property type="molecule type" value="Genomic_DNA"/>
</dbReference>
<dbReference type="PROSITE" id="PS51471">
    <property type="entry name" value="FE2OG_OXY"/>
    <property type="match status" value="1"/>
</dbReference>
<comment type="cofactor">
    <cofactor evidence="1">
        <name>Fe(2+)</name>
        <dbReference type="ChEBI" id="CHEBI:29033"/>
    </cofactor>
</comment>
<dbReference type="InterPro" id="IPR026992">
    <property type="entry name" value="DIOX_N"/>
</dbReference>
<feature type="domain" description="Fe2OG dioxygenase" evidence="12">
    <location>
        <begin position="148"/>
        <end position="256"/>
    </location>
</feature>
<evidence type="ECO:0000256" key="4">
    <source>
        <dbReference type="ARBA" id="ARBA00012531"/>
    </source>
</evidence>
<dbReference type="SUPFAM" id="SSF51197">
    <property type="entry name" value="Clavaminate synthase-like"/>
    <property type="match status" value="1"/>
</dbReference>
<dbReference type="GO" id="GO:0102276">
    <property type="term" value="F:2-oxoglutarate oxygenase/decarboxylase (ethylene-forming) activity"/>
    <property type="evidence" value="ECO:0007669"/>
    <property type="project" value="UniProtKB-EC"/>
</dbReference>